<comment type="caution">
    <text evidence="3">The sequence shown here is derived from an EMBL/GenBank/DDBJ whole genome shotgun (WGS) entry which is preliminary data.</text>
</comment>
<accession>A0AAW2HV60</accession>
<organism evidence="3">
    <name type="scientific">Menopon gallinae</name>
    <name type="common">poultry shaft louse</name>
    <dbReference type="NCBI Taxonomy" id="328185"/>
    <lineage>
        <taxon>Eukaryota</taxon>
        <taxon>Metazoa</taxon>
        <taxon>Ecdysozoa</taxon>
        <taxon>Arthropoda</taxon>
        <taxon>Hexapoda</taxon>
        <taxon>Insecta</taxon>
        <taxon>Pterygota</taxon>
        <taxon>Neoptera</taxon>
        <taxon>Paraneoptera</taxon>
        <taxon>Psocodea</taxon>
        <taxon>Troctomorpha</taxon>
        <taxon>Phthiraptera</taxon>
        <taxon>Amblycera</taxon>
        <taxon>Menoponidae</taxon>
        <taxon>Menopon</taxon>
    </lineage>
</organism>
<name>A0AAW2HV60_9NEOP</name>
<evidence type="ECO:0000256" key="1">
    <source>
        <dbReference type="SAM" id="Coils"/>
    </source>
</evidence>
<keyword evidence="1" id="KW-0175">Coiled coil</keyword>
<protein>
    <submittedName>
        <fullName evidence="3">Uncharacterized protein</fullName>
    </submittedName>
</protein>
<feature type="compositionally biased region" description="Basic and acidic residues" evidence="2">
    <location>
        <begin position="40"/>
        <end position="62"/>
    </location>
</feature>
<dbReference type="AlphaFoldDB" id="A0AAW2HV60"/>
<evidence type="ECO:0000256" key="2">
    <source>
        <dbReference type="SAM" id="MobiDB-lite"/>
    </source>
</evidence>
<feature type="compositionally biased region" description="Polar residues" evidence="2">
    <location>
        <begin position="80"/>
        <end position="90"/>
    </location>
</feature>
<feature type="coiled-coil region" evidence="1">
    <location>
        <begin position="3"/>
        <end position="37"/>
    </location>
</feature>
<sequence length="97" mass="10650">MGCNTSKEAMQAVESRAELAKEKLQNLTAQGENILNNLTGKDKVDSPRKDEKVVQQEEEAAKGADAAEVVDLSGRYDPDTSITRPTSPVTLTMWKDR</sequence>
<reference evidence="3" key="1">
    <citation type="journal article" date="2024" name="Gigascience">
        <title>Chromosome-level genome of the poultry shaft louse Menopon gallinae provides insight into the host-switching and adaptive evolution of parasitic lice.</title>
        <authorList>
            <person name="Xu Y."/>
            <person name="Ma L."/>
            <person name="Liu S."/>
            <person name="Liang Y."/>
            <person name="Liu Q."/>
            <person name="He Z."/>
            <person name="Tian L."/>
            <person name="Duan Y."/>
            <person name="Cai W."/>
            <person name="Li H."/>
            <person name="Song F."/>
        </authorList>
    </citation>
    <scope>NUCLEOTIDE SEQUENCE</scope>
    <source>
        <strain evidence="3">Cailab_2023a</strain>
    </source>
</reference>
<proteinExistence type="predicted"/>
<gene>
    <name evidence="3" type="ORF">PYX00_006396</name>
</gene>
<feature type="region of interest" description="Disordered" evidence="2">
    <location>
        <begin position="37"/>
        <end position="97"/>
    </location>
</feature>
<dbReference type="EMBL" id="JARGDH010000003">
    <property type="protein sequence ID" value="KAL0273810.1"/>
    <property type="molecule type" value="Genomic_DNA"/>
</dbReference>
<evidence type="ECO:0000313" key="3">
    <source>
        <dbReference type="EMBL" id="KAL0273810.1"/>
    </source>
</evidence>